<evidence type="ECO:0000313" key="4">
    <source>
        <dbReference type="Proteomes" id="UP001148838"/>
    </source>
</evidence>
<keyword evidence="2" id="KW-1133">Transmembrane helix</keyword>
<feature type="region of interest" description="Disordered" evidence="1">
    <location>
        <begin position="62"/>
        <end position="87"/>
    </location>
</feature>
<proteinExistence type="predicted"/>
<evidence type="ECO:0000256" key="2">
    <source>
        <dbReference type="SAM" id="Phobius"/>
    </source>
</evidence>
<accession>A0ABQ8T9H3</accession>
<feature type="transmembrane region" description="Helical" evidence="2">
    <location>
        <begin position="126"/>
        <end position="157"/>
    </location>
</feature>
<evidence type="ECO:0000313" key="3">
    <source>
        <dbReference type="EMBL" id="KAJ4442636.1"/>
    </source>
</evidence>
<dbReference type="Proteomes" id="UP001148838">
    <property type="component" value="Unassembled WGS sequence"/>
</dbReference>
<feature type="compositionally biased region" description="Polar residues" evidence="1">
    <location>
        <begin position="74"/>
        <end position="87"/>
    </location>
</feature>
<gene>
    <name evidence="3" type="ORF">ANN_04225</name>
</gene>
<evidence type="ECO:0000256" key="1">
    <source>
        <dbReference type="SAM" id="MobiDB-lite"/>
    </source>
</evidence>
<organism evidence="3 4">
    <name type="scientific">Periplaneta americana</name>
    <name type="common">American cockroach</name>
    <name type="synonym">Blatta americana</name>
    <dbReference type="NCBI Taxonomy" id="6978"/>
    <lineage>
        <taxon>Eukaryota</taxon>
        <taxon>Metazoa</taxon>
        <taxon>Ecdysozoa</taxon>
        <taxon>Arthropoda</taxon>
        <taxon>Hexapoda</taxon>
        <taxon>Insecta</taxon>
        <taxon>Pterygota</taxon>
        <taxon>Neoptera</taxon>
        <taxon>Polyneoptera</taxon>
        <taxon>Dictyoptera</taxon>
        <taxon>Blattodea</taxon>
        <taxon>Blattoidea</taxon>
        <taxon>Blattidae</taxon>
        <taxon>Blattinae</taxon>
        <taxon>Periplaneta</taxon>
    </lineage>
</organism>
<comment type="caution">
    <text evidence="3">The sequence shown here is derived from an EMBL/GenBank/DDBJ whole genome shotgun (WGS) entry which is preliminary data.</text>
</comment>
<name>A0ABQ8T9H3_PERAM</name>
<reference evidence="3 4" key="1">
    <citation type="journal article" date="2022" name="Allergy">
        <title>Genome assembly and annotation of Periplaneta americana reveal a comprehensive cockroach allergen profile.</title>
        <authorList>
            <person name="Wang L."/>
            <person name="Xiong Q."/>
            <person name="Saelim N."/>
            <person name="Wang L."/>
            <person name="Nong W."/>
            <person name="Wan A.T."/>
            <person name="Shi M."/>
            <person name="Liu X."/>
            <person name="Cao Q."/>
            <person name="Hui J.H.L."/>
            <person name="Sookrung N."/>
            <person name="Leung T.F."/>
            <person name="Tungtrongchitr A."/>
            <person name="Tsui S.K.W."/>
        </authorList>
    </citation>
    <scope>NUCLEOTIDE SEQUENCE [LARGE SCALE GENOMIC DNA]</scope>
    <source>
        <strain evidence="3">PWHHKU_190912</strain>
    </source>
</reference>
<keyword evidence="2" id="KW-0472">Membrane</keyword>
<protein>
    <submittedName>
        <fullName evidence="3">Uncharacterized protein</fullName>
    </submittedName>
</protein>
<keyword evidence="4" id="KW-1185">Reference proteome</keyword>
<sequence>MNSVQYLLERNFSVSILEDKCKIKKLGRPLPQLDLKQAQTGRGNLVGKLDAGPKVRKRAKTQLQRITGGENRDAMSNGQPKTDSNKALSSLGHISENGLLTICGLGSVWRWNFCRRGGLKYIQNSVLTVVVVVVAVAVAVAVAVSVAVAVAAAAAAVKKGRQRRGNLLSRQYSAQTYVPCPADDSSVPGELQYNIITPSFVNEMGDCGDTPYSKYIIPRGEKATHEHIVARSAFPLLPTYNPHTLTHWSQTPTRVTECALVRVLMRKELFSRNFGQCVGPVPTQHRDALGELR</sequence>
<dbReference type="EMBL" id="JAJSOF020000013">
    <property type="protein sequence ID" value="KAJ4442636.1"/>
    <property type="molecule type" value="Genomic_DNA"/>
</dbReference>
<keyword evidence="2" id="KW-0812">Transmembrane</keyword>